<evidence type="ECO:0000313" key="4">
    <source>
        <dbReference type="Proteomes" id="UP000838878"/>
    </source>
</evidence>
<keyword evidence="4" id="KW-1185">Reference proteome</keyword>
<dbReference type="InterPro" id="IPR002372">
    <property type="entry name" value="PQQ_rpt_dom"/>
</dbReference>
<evidence type="ECO:0000259" key="2">
    <source>
        <dbReference type="Pfam" id="PF13570"/>
    </source>
</evidence>
<dbReference type="SUPFAM" id="SSF56801">
    <property type="entry name" value="Acetyl-CoA synthetase-like"/>
    <property type="match status" value="1"/>
</dbReference>
<dbReference type="Pfam" id="PF13570">
    <property type="entry name" value="Beta-prop_ACSF4"/>
    <property type="match status" value="1"/>
</dbReference>
<dbReference type="SMART" id="SM00564">
    <property type="entry name" value="PQQ"/>
    <property type="match status" value="4"/>
</dbReference>
<feature type="domain" description="Pyrrolo-quinoline quinone repeat" evidence="2">
    <location>
        <begin position="629"/>
        <end position="960"/>
    </location>
</feature>
<dbReference type="InterPro" id="IPR045851">
    <property type="entry name" value="AMP-bd_C_sf"/>
</dbReference>
<dbReference type="InterPro" id="IPR020845">
    <property type="entry name" value="AMP-binding_CS"/>
</dbReference>
<reference evidence="3" key="1">
    <citation type="submission" date="2021-12" db="EMBL/GenBank/DDBJ databases">
        <authorList>
            <person name="Martin H S."/>
        </authorList>
    </citation>
    <scope>NUCLEOTIDE SEQUENCE</scope>
</reference>
<dbReference type="InterPro" id="IPR011047">
    <property type="entry name" value="Quinoprotein_ADH-like_sf"/>
</dbReference>
<dbReference type="Gene3D" id="3.30.300.30">
    <property type="match status" value="1"/>
</dbReference>
<dbReference type="Pfam" id="PF00501">
    <property type="entry name" value="AMP-binding"/>
    <property type="match status" value="1"/>
</dbReference>
<dbReference type="SUPFAM" id="SSF50998">
    <property type="entry name" value="Quinoprotein alcohol dehydrogenase-like"/>
    <property type="match status" value="1"/>
</dbReference>
<name>A0A8J9Y749_9NEOP</name>
<protein>
    <submittedName>
        <fullName evidence="3">Uncharacterized protein</fullName>
    </submittedName>
</protein>
<dbReference type="InterPro" id="IPR018391">
    <property type="entry name" value="PQQ_b-propeller_rpt"/>
</dbReference>
<feature type="non-terminal residue" evidence="3">
    <location>
        <position position="965"/>
    </location>
</feature>
<dbReference type="PROSITE" id="PS00455">
    <property type="entry name" value="AMP_BINDING"/>
    <property type="match status" value="1"/>
</dbReference>
<organism evidence="3 4">
    <name type="scientific">Brenthis ino</name>
    <name type="common">lesser marbled fritillary</name>
    <dbReference type="NCBI Taxonomy" id="405034"/>
    <lineage>
        <taxon>Eukaryota</taxon>
        <taxon>Metazoa</taxon>
        <taxon>Ecdysozoa</taxon>
        <taxon>Arthropoda</taxon>
        <taxon>Hexapoda</taxon>
        <taxon>Insecta</taxon>
        <taxon>Pterygota</taxon>
        <taxon>Neoptera</taxon>
        <taxon>Endopterygota</taxon>
        <taxon>Lepidoptera</taxon>
        <taxon>Glossata</taxon>
        <taxon>Ditrysia</taxon>
        <taxon>Papilionoidea</taxon>
        <taxon>Nymphalidae</taxon>
        <taxon>Heliconiinae</taxon>
        <taxon>Argynnini</taxon>
        <taxon>Brenthis</taxon>
    </lineage>
</organism>
<dbReference type="OrthoDB" id="408177at2759"/>
<gene>
    <name evidence="3" type="ORF">BINO364_LOCUS7562</name>
</gene>
<dbReference type="InterPro" id="IPR052091">
    <property type="entry name" value="Beta-ala_Activ/Resist"/>
</dbReference>
<dbReference type="GO" id="GO:0043041">
    <property type="term" value="P:amino acid activation for nonribosomal peptide biosynthetic process"/>
    <property type="evidence" value="ECO:0007669"/>
    <property type="project" value="TreeGrafter"/>
</dbReference>
<dbReference type="InterPro" id="IPR000873">
    <property type="entry name" value="AMP-dep_synth/lig_dom"/>
</dbReference>
<dbReference type="Gene3D" id="2.130.10.10">
    <property type="entry name" value="YVTN repeat-like/Quinoprotein amine dehydrogenase"/>
    <property type="match status" value="2"/>
</dbReference>
<dbReference type="PANTHER" id="PTHR44394:SF1">
    <property type="entry name" value="BETA-ALANINE-ACTIVATING ENZYME"/>
    <property type="match status" value="1"/>
</dbReference>
<accession>A0A8J9Y749</accession>
<dbReference type="InterPro" id="IPR042099">
    <property type="entry name" value="ANL_N_sf"/>
</dbReference>
<feature type="domain" description="AMP-dependent synthetase/ligase" evidence="1">
    <location>
        <begin position="15"/>
        <end position="340"/>
    </location>
</feature>
<dbReference type="EMBL" id="OV170222">
    <property type="protein sequence ID" value="CAH0721464.1"/>
    <property type="molecule type" value="Genomic_DNA"/>
</dbReference>
<dbReference type="AlphaFoldDB" id="A0A8J9Y749"/>
<dbReference type="InterPro" id="IPR015943">
    <property type="entry name" value="WD40/YVTN_repeat-like_dom_sf"/>
</dbReference>
<dbReference type="Proteomes" id="UP000838878">
    <property type="component" value="Chromosome 2"/>
</dbReference>
<dbReference type="Gene3D" id="3.40.50.12780">
    <property type="entry name" value="N-terminal domain of ligase-like"/>
    <property type="match status" value="1"/>
</dbReference>
<proteinExistence type="predicted"/>
<sequence>MKLKHGYYDVFIRICARYSSKTAIRHYTDGIYKNYTYSELYGVCEYISQNLQQLTCKKGIIGLVSERNIIIPCVVAAAHKCSTAFMFLDPTHDIEKIANDVKFTIIITIKELERNASSLSSELFNKKPDKTLTVFNLVVDLYNVDINGSHHSYATDHSYIAMTSGSTGEPKHIQVPVQCMQPNIEDLTKLFEITPSDVIYFSTPLTFDPSMIEILLACMNGASLLIAPEKVDILFPEKNENSITIWQTTPSKFFQYSNLDIKNKILSANSTLKILALGGEPLNGIKRLKELKDTKNNTRIFTLYGVTEMSCWACVAELDLNRILNDREVPLGNCLSETEIVLGPPHKNNTGKIILTSKTRKCMILNKGISTDERSIKYIDTGDLGELKNGTIYYRGRTDDVIKRFGNKVNLQTIETTIMQCPRVKTCSCIWLPKPMLLVVYYSSETLSSQELSDFLKCKLDDKHWPDKILRVDNLPMNPHGKTSKTILSQMFEKTHIKQTFESLKVLLLKEFKSLLNRDFTYDEIKHKDFFSIGGTSFLAVALCNKISNISPSFGKFILPYLISQKNTIGEIMLLATKELGLEENKPKKRLKRSRSITESLSTNQSVKKIMENPSLTLVDFVVVWTYDTGKCVDASPTLFQSGLNLYVTVGSHSGKIVVIDAISGITQGAVKVKSRVEAPVLCYSDPESSTPYGFVGTYDGTIICFKLENCTEIWRINIGSMVKSKGIYSKGCLYIASYDGFIRCIDATSGEIKHAIHIAGQAISADLALAKNEFILLGTLSGVCASVHSETQTVAWRGTVGSPVFSSPVLYDNDKYVVFAEVNGEIHCRTVEKGIKIWKYQGAKGNIFSSIYIKEVEKFKWRMVFGCHDNKVYSVNIKNFQPTLYWKTQLTSPVYSTPCSLKEKYILAASNNGILCILNSETGTIVSDYQLPNETFSSPSVYRNYIFIGCRDDHLYCIKYVMNV</sequence>
<evidence type="ECO:0000313" key="3">
    <source>
        <dbReference type="EMBL" id="CAH0721464.1"/>
    </source>
</evidence>
<dbReference type="PANTHER" id="PTHR44394">
    <property type="entry name" value="BETA-ALANINE-ACTIVATING ENZYME"/>
    <property type="match status" value="1"/>
</dbReference>
<evidence type="ECO:0000259" key="1">
    <source>
        <dbReference type="Pfam" id="PF00501"/>
    </source>
</evidence>